<dbReference type="PANTHER" id="PTHR12209">
    <property type="entry name" value="NON-SPECIFIC SERINE/THREONINE PROTEIN KINASE"/>
    <property type="match status" value="1"/>
</dbReference>
<evidence type="ECO:0000256" key="5">
    <source>
        <dbReference type="ARBA" id="ARBA00022694"/>
    </source>
</evidence>
<comment type="catalytic activity">
    <reaction evidence="10">
        <text>L-seryl-[protein] + ATP = O-phospho-L-seryl-[protein] + ADP + H(+)</text>
        <dbReference type="Rhea" id="RHEA:17989"/>
        <dbReference type="Rhea" id="RHEA-COMP:9863"/>
        <dbReference type="Rhea" id="RHEA-COMP:11604"/>
        <dbReference type="ChEBI" id="CHEBI:15378"/>
        <dbReference type="ChEBI" id="CHEBI:29999"/>
        <dbReference type="ChEBI" id="CHEBI:30616"/>
        <dbReference type="ChEBI" id="CHEBI:83421"/>
        <dbReference type="ChEBI" id="CHEBI:456216"/>
        <dbReference type="EC" id="2.7.11.1"/>
    </reaction>
</comment>
<dbReference type="GO" id="GO:0016887">
    <property type="term" value="F:ATP hydrolysis activity"/>
    <property type="evidence" value="ECO:0007669"/>
    <property type="project" value="EnsemblFungi"/>
</dbReference>
<dbReference type="SUPFAM" id="SSF56112">
    <property type="entry name" value="Protein kinase-like (PK-like)"/>
    <property type="match status" value="1"/>
</dbReference>
<sequence>MEFIFLGAESSVSTDGKVVLKERMKKEYRIEELDRKIIRSRTKREANIMKKLNKLGIACPKLIKVSENTIVMQKVMGKTMKEYLSDVIDHMHLFYEVGVLVGKLHSENIVHGDLTTSNFIFGDQVYVIDFGLSSVSPKDEDKAVDLYVFEKAVGCVHNIEDLQGFYQGYLVHGNPDVLKKLEVVRMRGRKRDENSFG</sequence>
<evidence type="ECO:0000256" key="9">
    <source>
        <dbReference type="ARBA" id="ARBA00047899"/>
    </source>
</evidence>
<dbReference type="GO" id="GO:0045944">
    <property type="term" value="P:positive regulation of transcription by RNA polymerase II"/>
    <property type="evidence" value="ECO:0007669"/>
    <property type="project" value="EnsemblFungi"/>
</dbReference>
<dbReference type="GeneID" id="26261912"/>
<feature type="domain" description="Protein kinase" evidence="11">
    <location>
        <begin position="1"/>
        <end position="197"/>
    </location>
</feature>
<dbReference type="Proteomes" id="UP000031056">
    <property type="component" value="Unassembled WGS sequence"/>
</dbReference>
<reference evidence="12 13" key="1">
    <citation type="journal article" date="2014" name="MBio">
        <title>The Ordospora colligata genome; evolution of extreme reduction in microsporidia and host-to-parasite horizontal gene transfer.</title>
        <authorList>
            <person name="Pombert J.-F."/>
            <person name="Haag K.L."/>
            <person name="Beidas S."/>
            <person name="Ebert D."/>
            <person name="Keeling P.J."/>
        </authorList>
    </citation>
    <scope>NUCLEOTIDE SEQUENCE [LARGE SCALE GENOMIC DNA]</scope>
    <source>
        <strain evidence="12 13">OC4</strain>
    </source>
</reference>
<dbReference type="InterPro" id="IPR008266">
    <property type="entry name" value="Tyr_kinase_AS"/>
</dbReference>
<dbReference type="InterPro" id="IPR011009">
    <property type="entry name" value="Kinase-like_dom_sf"/>
</dbReference>
<dbReference type="VEuPathDB" id="MicrosporidiaDB:M896_060410"/>
<evidence type="ECO:0000256" key="2">
    <source>
        <dbReference type="ARBA" id="ARBA00012513"/>
    </source>
</evidence>
<evidence type="ECO:0000256" key="3">
    <source>
        <dbReference type="ARBA" id="ARBA00022527"/>
    </source>
</evidence>
<dbReference type="GO" id="GO:0070525">
    <property type="term" value="P:tRNA threonylcarbamoyladenosine metabolic process"/>
    <property type="evidence" value="ECO:0007669"/>
    <property type="project" value="EnsemblFungi"/>
</dbReference>
<keyword evidence="3 12" id="KW-0723">Serine/threonine-protein kinase</keyword>
<accession>A0A0B2UJL0</accession>
<name>A0A0B2UJL0_9MICR</name>
<dbReference type="FunCoup" id="A0A0B2UJL0">
    <property type="interactions" value="101"/>
</dbReference>
<keyword evidence="8" id="KW-0067">ATP-binding</keyword>
<evidence type="ECO:0000256" key="6">
    <source>
        <dbReference type="ARBA" id="ARBA00022741"/>
    </source>
</evidence>
<keyword evidence="4" id="KW-0808">Transferase</keyword>
<dbReference type="InterPro" id="IPR022495">
    <property type="entry name" value="Bud32"/>
</dbReference>
<dbReference type="GO" id="GO:0008033">
    <property type="term" value="P:tRNA processing"/>
    <property type="evidence" value="ECO:0007669"/>
    <property type="project" value="UniProtKB-KW"/>
</dbReference>
<dbReference type="GO" id="GO:0005524">
    <property type="term" value="F:ATP binding"/>
    <property type="evidence" value="ECO:0007669"/>
    <property type="project" value="UniProtKB-KW"/>
</dbReference>
<keyword evidence="13" id="KW-1185">Reference proteome</keyword>
<keyword evidence="6" id="KW-0547">Nucleotide-binding</keyword>
<dbReference type="GO" id="GO:0004674">
    <property type="term" value="F:protein serine/threonine kinase activity"/>
    <property type="evidence" value="ECO:0007669"/>
    <property type="project" value="UniProtKB-KW"/>
</dbReference>
<dbReference type="GO" id="GO:0000408">
    <property type="term" value="C:EKC/KEOPS complex"/>
    <property type="evidence" value="ECO:0007669"/>
    <property type="project" value="EnsemblFungi"/>
</dbReference>
<dbReference type="AlphaFoldDB" id="A0A0B2UJL0"/>
<comment type="similarity">
    <text evidence="1">Belongs to the protein kinase superfamily. BUD32 family.</text>
</comment>
<keyword evidence="5" id="KW-0819">tRNA processing</keyword>
<dbReference type="HOGENOM" id="CLU_063953_2_0_1"/>
<proteinExistence type="inferred from homology"/>
<dbReference type="GO" id="GO:0005634">
    <property type="term" value="C:nucleus"/>
    <property type="evidence" value="ECO:0007669"/>
    <property type="project" value="EnsemblFungi"/>
</dbReference>
<dbReference type="OrthoDB" id="3399at2759"/>
<dbReference type="PROSITE" id="PS00109">
    <property type="entry name" value="PROTEIN_KINASE_TYR"/>
    <property type="match status" value="1"/>
</dbReference>
<organism evidence="12 13">
    <name type="scientific">Ordospora colligata OC4</name>
    <dbReference type="NCBI Taxonomy" id="1354746"/>
    <lineage>
        <taxon>Eukaryota</taxon>
        <taxon>Fungi</taxon>
        <taxon>Fungi incertae sedis</taxon>
        <taxon>Microsporidia</taxon>
        <taxon>Ordosporidae</taxon>
        <taxon>Ordospora</taxon>
    </lineage>
</organism>
<dbReference type="EMBL" id="JOKQ01000006">
    <property type="protein sequence ID" value="KHN69543.1"/>
    <property type="molecule type" value="Genomic_DNA"/>
</dbReference>
<gene>
    <name evidence="12" type="ORF">M896_060410</name>
</gene>
<evidence type="ECO:0000256" key="10">
    <source>
        <dbReference type="ARBA" id="ARBA00048679"/>
    </source>
</evidence>
<dbReference type="RefSeq" id="XP_014563585.1">
    <property type="nucleotide sequence ID" value="XM_014708099.1"/>
</dbReference>
<evidence type="ECO:0000256" key="1">
    <source>
        <dbReference type="ARBA" id="ARBA00010630"/>
    </source>
</evidence>
<evidence type="ECO:0000259" key="11">
    <source>
        <dbReference type="PROSITE" id="PS50011"/>
    </source>
</evidence>
<dbReference type="GO" id="GO:0005829">
    <property type="term" value="C:cytosol"/>
    <property type="evidence" value="ECO:0007669"/>
    <property type="project" value="TreeGrafter"/>
</dbReference>
<dbReference type="STRING" id="1354746.A0A0B2UJL0"/>
<protein>
    <recommendedName>
        <fullName evidence="2">non-specific serine/threonine protein kinase</fullName>
        <ecNumber evidence="2">2.7.11.1</ecNumber>
    </recommendedName>
</protein>
<dbReference type="InterPro" id="IPR018934">
    <property type="entry name" value="RIO_dom"/>
</dbReference>
<dbReference type="Gene3D" id="3.30.200.20">
    <property type="entry name" value="Phosphorylase Kinase, domain 1"/>
    <property type="match status" value="1"/>
</dbReference>
<evidence type="ECO:0000256" key="4">
    <source>
        <dbReference type="ARBA" id="ARBA00022679"/>
    </source>
</evidence>
<dbReference type="Pfam" id="PF01163">
    <property type="entry name" value="RIO1"/>
    <property type="match status" value="1"/>
</dbReference>
<dbReference type="PROSITE" id="PS50011">
    <property type="entry name" value="PROTEIN_KINASE_DOM"/>
    <property type="match status" value="1"/>
</dbReference>
<evidence type="ECO:0000313" key="13">
    <source>
        <dbReference type="Proteomes" id="UP000031056"/>
    </source>
</evidence>
<dbReference type="Gene3D" id="1.10.510.10">
    <property type="entry name" value="Transferase(Phosphotransferase) domain 1"/>
    <property type="match status" value="1"/>
</dbReference>
<dbReference type="NCBIfam" id="TIGR03724">
    <property type="entry name" value="arch_bud32"/>
    <property type="match status" value="1"/>
</dbReference>
<comment type="catalytic activity">
    <reaction evidence="9">
        <text>L-threonyl-[protein] + ATP = O-phospho-L-threonyl-[protein] + ADP + H(+)</text>
        <dbReference type="Rhea" id="RHEA:46608"/>
        <dbReference type="Rhea" id="RHEA-COMP:11060"/>
        <dbReference type="Rhea" id="RHEA-COMP:11605"/>
        <dbReference type="ChEBI" id="CHEBI:15378"/>
        <dbReference type="ChEBI" id="CHEBI:30013"/>
        <dbReference type="ChEBI" id="CHEBI:30616"/>
        <dbReference type="ChEBI" id="CHEBI:61977"/>
        <dbReference type="ChEBI" id="CHEBI:456216"/>
        <dbReference type="EC" id="2.7.11.1"/>
    </reaction>
</comment>
<keyword evidence="7 12" id="KW-0418">Kinase</keyword>
<dbReference type="InParanoid" id="A0A0B2UJL0"/>
<evidence type="ECO:0000256" key="8">
    <source>
        <dbReference type="ARBA" id="ARBA00022840"/>
    </source>
</evidence>
<evidence type="ECO:0000313" key="12">
    <source>
        <dbReference type="EMBL" id="KHN69543.1"/>
    </source>
</evidence>
<dbReference type="GO" id="GO:0000722">
    <property type="term" value="P:telomere maintenance via recombination"/>
    <property type="evidence" value="ECO:0007669"/>
    <property type="project" value="EnsemblFungi"/>
</dbReference>
<evidence type="ECO:0000256" key="7">
    <source>
        <dbReference type="ARBA" id="ARBA00022777"/>
    </source>
</evidence>
<dbReference type="PANTHER" id="PTHR12209:SF0">
    <property type="entry name" value="EKC_KEOPS COMPLEX SUBUNIT TP53RK"/>
    <property type="match status" value="1"/>
</dbReference>
<dbReference type="EC" id="2.7.11.1" evidence="2"/>
<comment type="caution">
    <text evidence="12">The sequence shown here is derived from an EMBL/GenBank/DDBJ whole genome shotgun (WGS) entry which is preliminary data.</text>
</comment>
<dbReference type="InterPro" id="IPR000719">
    <property type="entry name" value="Prot_kinase_dom"/>
</dbReference>